<evidence type="ECO:0000313" key="2">
    <source>
        <dbReference type="EMBL" id="GBP31989.1"/>
    </source>
</evidence>
<dbReference type="EMBL" id="BGZK01000254">
    <property type="protein sequence ID" value="GBP31989.1"/>
    <property type="molecule type" value="Genomic_DNA"/>
</dbReference>
<comment type="caution">
    <text evidence="2">The sequence shown here is derived from an EMBL/GenBank/DDBJ whole genome shotgun (WGS) entry which is preliminary data.</text>
</comment>
<dbReference type="AlphaFoldDB" id="A0A4C1V0I0"/>
<keyword evidence="1" id="KW-0732">Signal</keyword>
<evidence type="ECO:0000256" key="1">
    <source>
        <dbReference type="SAM" id="SignalP"/>
    </source>
</evidence>
<name>A0A4C1V0I0_EUMVA</name>
<sequence>MLPTMIPVSVPLVIIVLVPLLISIPISSQMSFCLCSVHQSETTSKSKYLYKLQPMSRSDPFNQQTLELYRSKQRWLADLEPHCVTADKKAVEGSASAVGETIPSGVMLGAPVDDVHSCGSARAAGTRHTTKLLLLLPAAPPAWTLKPSTTCIDRSLLNRDPHIIPAFDFDPGSAFNSNYDPDLDFVSFKIIPHSSLSANRAPFFWAHIGNDPAPASSEPTSENISTLGVKNVIKRRKQSRPVADFANIQKDTNDILKPSVGDVHQSEKGILKNYTAENATSKCSAEKADDEIAECS</sequence>
<protein>
    <submittedName>
        <fullName evidence="2">Uncharacterized protein</fullName>
    </submittedName>
</protein>
<feature type="signal peptide" evidence="1">
    <location>
        <begin position="1"/>
        <end position="28"/>
    </location>
</feature>
<keyword evidence="3" id="KW-1185">Reference proteome</keyword>
<organism evidence="2 3">
    <name type="scientific">Eumeta variegata</name>
    <name type="common">Bagworm moth</name>
    <name type="synonym">Eumeta japonica</name>
    <dbReference type="NCBI Taxonomy" id="151549"/>
    <lineage>
        <taxon>Eukaryota</taxon>
        <taxon>Metazoa</taxon>
        <taxon>Ecdysozoa</taxon>
        <taxon>Arthropoda</taxon>
        <taxon>Hexapoda</taxon>
        <taxon>Insecta</taxon>
        <taxon>Pterygota</taxon>
        <taxon>Neoptera</taxon>
        <taxon>Endopterygota</taxon>
        <taxon>Lepidoptera</taxon>
        <taxon>Glossata</taxon>
        <taxon>Ditrysia</taxon>
        <taxon>Tineoidea</taxon>
        <taxon>Psychidae</taxon>
        <taxon>Oiketicinae</taxon>
        <taxon>Eumeta</taxon>
    </lineage>
</organism>
<feature type="chain" id="PRO_5020028955" evidence="1">
    <location>
        <begin position="29"/>
        <end position="296"/>
    </location>
</feature>
<dbReference type="Proteomes" id="UP000299102">
    <property type="component" value="Unassembled WGS sequence"/>
</dbReference>
<gene>
    <name evidence="2" type="ORF">EVAR_21022_1</name>
</gene>
<accession>A0A4C1V0I0</accession>
<proteinExistence type="predicted"/>
<reference evidence="2 3" key="1">
    <citation type="journal article" date="2019" name="Commun. Biol.">
        <title>The bagworm genome reveals a unique fibroin gene that provides high tensile strength.</title>
        <authorList>
            <person name="Kono N."/>
            <person name="Nakamura H."/>
            <person name="Ohtoshi R."/>
            <person name="Tomita M."/>
            <person name="Numata K."/>
            <person name="Arakawa K."/>
        </authorList>
    </citation>
    <scope>NUCLEOTIDE SEQUENCE [LARGE SCALE GENOMIC DNA]</scope>
</reference>
<evidence type="ECO:0000313" key="3">
    <source>
        <dbReference type="Proteomes" id="UP000299102"/>
    </source>
</evidence>